<accession>A0A2A6BMS7</accession>
<accession>A0A8R1U6Y4</accession>
<dbReference type="Proteomes" id="UP000005239">
    <property type="component" value="Unassembled WGS sequence"/>
</dbReference>
<keyword evidence="4" id="KW-1185">Reference proteome</keyword>
<dbReference type="EnsemblMetazoa" id="PPA05748.1">
    <property type="protein sequence ID" value="PPA05748.1"/>
    <property type="gene ID" value="WBGene00095302"/>
</dbReference>
<feature type="region of interest" description="Disordered" evidence="1">
    <location>
        <begin position="313"/>
        <end position="364"/>
    </location>
</feature>
<feature type="compositionally biased region" description="Polar residues" evidence="1">
    <location>
        <begin position="323"/>
        <end position="333"/>
    </location>
</feature>
<dbReference type="AlphaFoldDB" id="A0A2A6BMS7"/>
<reference evidence="3" key="2">
    <citation type="submission" date="2022-06" db="UniProtKB">
        <authorList>
            <consortium name="EnsemblMetazoa"/>
        </authorList>
    </citation>
    <scope>IDENTIFICATION</scope>
    <source>
        <strain evidence="3">PS312</strain>
    </source>
</reference>
<dbReference type="Pfam" id="PF24998">
    <property type="entry name" value="DUF7778"/>
    <property type="match status" value="1"/>
</dbReference>
<evidence type="ECO:0000259" key="2">
    <source>
        <dbReference type="Pfam" id="PF24998"/>
    </source>
</evidence>
<gene>
    <name evidence="3" type="primary">WBGene00095302</name>
</gene>
<evidence type="ECO:0000313" key="3">
    <source>
        <dbReference type="EnsemblMetazoa" id="PPA05748.1"/>
    </source>
</evidence>
<feature type="compositionally biased region" description="Low complexity" evidence="1">
    <location>
        <begin position="352"/>
        <end position="363"/>
    </location>
</feature>
<dbReference type="PANTHER" id="PTHR36947:SF1">
    <property type="entry name" value="PH DOMAIN-CONTAINING PROTEIN"/>
    <property type="match status" value="1"/>
</dbReference>
<dbReference type="InterPro" id="IPR056680">
    <property type="entry name" value="DUF7778"/>
</dbReference>
<evidence type="ECO:0000256" key="1">
    <source>
        <dbReference type="SAM" id="MobiDB-lite"/>
    </source>
</evidence>
<evidence type="ECO:0000313" key="4">
    <source>
        <dbReference type="Proteomes" id="UP000005239"/>
    </source>
</evidence>
<organism evidence="3 4">
    <name type="scientific">Pristionchus pacificus</name>
    <name type="common">Parasitic nematode worm</name>
    <dbReference type="NCBI Taxonomy" id="54126"/>
    <lineage>
        <taxon>Eukaryota</taxon>
        <taxon>Metazoa</taxon>
        <taxon>Ecdysozoa</taxon>
        <taxon>Nematoda</taxon>
        <taxon>Chromadorea</taxon>
        <taxon>Rhabditida</taxon>
        <taxon>Rhabditina</taxon>
        <taxon>Diplogasteromorpha</taxon>
        <taxon>Diplogasteroidea</taxon>
        <taxon>Neodiplogasteridae</taxon>
        <taxon>Pristionchus</taxon>
    </lineage>
</organism>
<sequence>MYRIANFFISKNLDKAEKMPNYRQWKVSERERAVEGPILLYIRAKGWFFDRVDQLGMRYCVLTKRGFLLIYNEPDKGFVLDMRRAFEVVTVSDSVALGKKQYRRCRIKIRYTFGTVNVVLSNAKIDLWRDRLLNAASAGTNVPRPLSLPAATSYSAVTAVAPSSPAATTALDAEISPSLVALKSFSAVSDGQAVSRRDNWARVKTPARFLSSSSMLTAADDVSLCEDDQYLAARLSDEEAPSVAETSTSGLFHYNSVRESSVSVGNLRRQLEHKIVAERLRAETAKSVPKATMMSVAAATVSPASATVSPASATVSPALSPRGPQTTISTAAKTQKHHVKYSKKHRSPVRASAKSVPSDSSSCEESRYNSFQFWRSSIFESDV</sequence>
<proteinExistence type="predicted"/>
<name>A0A2A6BMS7_PRIPA</name>
<protein>
    <recommendedName>
        <fullName evidence="2">DUF7778 domain-containing protein</fullName>
    </recommendedName>
</protein>
<reference evidence="4" key="1">
    <citation type="journal article" date="2008" name="Nat. Genet.">
        <title>The Pristionchus pacificus genome provides a unique perspective on nematode lifestyle and parasitism.</title>
        <authorList>
            <person name="Dieterich C."/>
            <person name="Clifton S.W."/>
            <person name="Schuster L.N."/>
            <person name="Chinwalla A."/>
            <person name="Delehaunty K."/>
            <person name="Dinkelacker I."/>
            <person name="Fulton L."/>
            <person name="Fulton R."/>
            <person name="Godfrey J."/>
            <person name="Minx P."/>
            <person name="Mitreva M."/>
            <person name="Roeseler W."/>
            <person name="Tian H."/>
            <person name="Witte H."/>
            <person name="Yang S.P."/>
            <person name="Wilson R.K."/>
            <person name="Sommer R.J."/>
        </authorList>
    </citation>
    <scope>NUCLEOTIDE SEQUENCE [LARGE SCALE GENOMIC DNA]</scope>
    <source>
        <strain evidence="4">PS312</strain>
    </source>
</reference>
<dbReference type="OrthoDB" id="5792480at2759"/>
<feature type="compositionally biased region" description="Basic residues" evidence="1">
    <location>
        <begin position="334"/>
        <end position="348"/>
    </location>
</feature>
<feature type="domain" description="DUF7778" evidence="2">
    <location>
        <begin position="15"/>
        <end position="135"/>
    </location>
</feature>
<dbReference type="PANTHER" id="PTHR36947">
    <property type="entry name" value="PROTEIN CBG04364"/>
    <property type="match status" value="1"/>
</dbReference>